<feature type="compositionally biased region" description="Low complexity" evidence="1">
    <location>
        <begin position="15"/>
        <end position="38"/>
    </location>
</feature>
<feature type="transmembrane region" description="Helical" evidence="2">
    <location>
        <begin position="184"/>
        <end position="212"/>
    </location>
</feature>
<keyword evidence="2" id="KW-1133">Transmembrane helix</keyword>
<organism evidence="3 4">
    <name type="scientific">Leishmania panamensis</name>
    <dbReference type="NCBI Taxonomy" id="5679"/>
    <lineage>
        <taxon>Eukaryota</taxon>
        <taxon>Discoba</taxon>
        <taxon>Euglenozoa</taxon>
        <taxon>Kinetoplastea</taxon>
        <taxon>Metakinetoplastina</taxon>
        <taxon>Trypanosomatida</taxon>
        <taxon>Trypanosomatidae</taxon>
        <taxon>Leishmaniinae</taxon>
        <taxon>Leishmania</taxon>
        <taxon>Leishmania guyanensis species complex</taxon>
    </lineage>
</organism>
<dbReference type="EMBL" id="CP009384">
    <property type="protein sequence ID" value="AIN96745.1"/>
    <property type="molecule type" value="Genomic_DNA"/>
</dbReference>
<dbReference type="OrthoDB" id="267464at2759"/>
<feature type="region of interest" description="Disordered" evidence="1">
    <location>
        <begin position="1"/>
        <end position="55"/>
    </location>
</feature>
<evidence type="ECO:0000256" key="1">
    <source>
        <dbReference type="SAM" id="MobiDB-lite"/>
    </source>
</evidence>
<protein>
    <submittedName>
        <fullName evidence="3">Uncharacterized protein</fullName>
    </submittedName>
</protein>
<dbReference type="GeneID" id="22573437"/>
<feature type="region of interest" description="Disordered" evidence="1">
    <location>
        <begin position="127"/>
        <end position="152"/>
    </location>
</feature>
<accession>A0A088RLS0</accession>
<evidence type="ECO:0000313" key="3">
    <source>
        <dbReference type="EMBL" id="AIN96745.1"/>
    </source>
</evidence>
<evidence type="ECO:0000256" key="2">
    <source>
        <dbReference type="SAM" id="Phobius"/>
    </source>
</evidence>
<keyword evidence="2" id="KW-0472">Membrane</keyword>
<keyword evidence="4" id="KW-1185">Reference proteome</keyword>
<dbReference type="AlphaFoldDB" id="A0A088RLS0"/>
<dbReference type="Proteomes" id="UP000063063">
    <property type="component" value="Chromosome 15"/>
</dbReference>
<dbReference type="VEuPathDB" id="TriTrypDB:LPAL13_150007100"/>
<gene>
    <name evidence="3" type="ORF">LPMP_150210</name>
</gene>
<name>A0A088RLS0_LEIPA</name>
<feature type="compositionally biased region" description="Basic and acidic residues" evidence="1">
    <location>
        <begin position="45"/>
        <end position="55"/>
    </location>
</feature>
<dbReference type="RefSeq" id="XP_010697398.1">
    <property type="nucleotide sequence ID" value="XM_010699096.1"/>
</dbReference>
<dbReference type="eggNOG" id="ENOG502SH23">
    <property type="taxonomic scope" value="Eukaryota"/>
</dbReference>
<keyword evidence="2" id="KW-0812">Transmembrane</keyword>
<sequence>MSASLPADERPTMLPSLPAQAASPTAAAPAEVAAASRSGTSITSAERDSPPSERRAMSFEEFREFYVASRRSNYVSSQGNTAGSLVRRNDGGVPTHDTGDADALTGKAPGQLHVVGALRRRIVGTDDDSARPAQTAAPAVTPPPVVHAPPAPRGRLARGARAVGGWMSWLANQAMHNRTHLLQLLLIFFVLYVHVKLSSAHLLGLIVLYVVVKGMQVLIRNFQITHEAGTIGAPSLLGRFFKPEGHVGPVSKLRKIGYVVTKCMEAFLLSFFPTYSLEHLERELRADGIVR</sequence>
<reference evidence="3 4" key="1">
    <citation type="journal article" date="2015" name="Sci. Rep.">
        <title>The genome of Leishmania panamensis: insights into genomics of the L. (Viannia) subgenus.</title>
        <authorList>
            <person name="Llanes A."/>
            <person name="Restrepo C.M."/>
            <person name="Vecchio G.D."/>
            <person name="Anguizola F.J."/>
            <person name="Lleonart R."/>
        </authorList>
    </citation>
    <scope>NUCLEOTIDE SEQUENCE [LARGE SCALE GENOMIC DNA]</scope>
    <source>
        <strain evidence="3 4">MHOM/PA/94/PSC-1</strain>
    </source>
</reference>
<dbReference type="VEuPathDB" id="TriTrypDB:LPMP_150210"/>
<feature type="compositionally biased region" description="Pro residues" evidence="1">
    <location>
        <begin position="140"/>
        <end position="152"/>
    </location>
</feature>
<proteinExistence type="predicted"/>
<dbReference type="KEGG" id="lpan:LPMP_150210"/>
<evidence type="ECO:0000313" key="4">
    <source>
        <dbReference type="Proteomes" id="UP000063063"/>
    </source>
</evidence>